<dbReference type="EMBL" id="MLJW01000001">
    <property type="protein sequence ID" value="OIR19459.1"/>
    <property type="molecule type" value="Genomic_DNA"/>
</dbReference>
<feature type="region of interest" description="Disordered" evidence="1">
    <location>
        <begin position="23"/>
        <end position="51"/>
    </location>
</feature>
<organism evidence="2">
    <name type="scientific">mine drainage metagenome</name>
    <dbReference type="NCBI Taxonomy" id="410659"/>
    <lineage>
        <taxon>unclassified sequences</taxon>
        <taxon>metagenomes</taxon>
        <taxon>ecological metagenomes</taxon>
    </lineage>
</organism>
<evidence type="ECO:0000256" key="1">
    <source>
        <dbReference type="SAM" id="MobiDB-lite"/>
    </source>
</evidence>
<name>A0A1J5TH31_9ZZZZ</name>
<protein>
    <submittedName>
        <fullName evidence="2">Uncharacterized protein</fullName>
    </submittedName>
</protein>
<dbReference type="AlphaFoldDB" id="A0A1J5TH31"/>
<gene>
    <name evidence="2" type="ORF">GALL_03400</name>
</gene>
<reference evidence="2" key="1">
    <citation type="submission" date="2016-10" db="EMBL/GenBank/DDBJ databases">
        <title>Sequence of Gallionella enrichment culture.</title>
        <authorList>
            <person name="Poehlein A."/>
            <person name="Muehling M."/>
            <person name="Daniel R."/>
        </authorList>
    </citation>
    <scope>NUCLEOTIDE SEQUENCE</scope>
</reference>
<dbReference type="PROSITE" id="PS51257">
    <property type="entry name" value="PROKAR_LIPOPROTEIN"/>
    <property type="match status" value="1"/>
</dbReference>
<proteinExistence type="predicted"/>
<accession>A0A1J5TH31</accession>
<sequence length="51" mass="5556">MHQSIRAAFLLLMLCGLSACTKPPAKVENSPETQRSHAHGAQDELSSEVHK</sequence>
<evidence type="ECO:0000313" key="2">
    <source>
        <dbReference type="EMBL" id="OIR19459.1"/>
    </source>
</evidence>
<comment type="caution">
    <text evidence="2">The sequence shown here is derived from an EMBL/GenBank/DDBJ whole genome shotgun (WGS) entry which is preliminary data.</text>
</comment>